<dbReference type="PANTHER" id="PTHR33993:SF14">
    <property type="entry name" value="GB|AAF24581.1"/>
    <property type="match status" value="1"/>
</dbReference>
<dbReference type="EMBL" id="CP034593">
    <property type="protein sequence ID" value="AZQ77633.1"/>
    <property type="molecule type" value="Genomic_DNA"/>
</dbReference>
<sequence length="258" mass="28176">MEFTHGTPCWMQVEFNDLDSGTEFFRRTAGWEIPPGDPAMGGYAIASIAGKPVSGIWPVPAEESEPDAIDVWISVDKIESALARVKELGAEVIAMDGVEIQQVMELGKQVFLKDPSGAHFGLWEPITFNGIDVMMVPGSPFWFEHLSPDPATSAAFYANAFDLDLVNHGDEYWTIKVPGAPADAYGFAFPQQDGNTKATWFVSLFTDDLDKSADLVRENGGTADEEFVDMGEMGRFTYATTPAGVPYGLWEANLDGMD</sequence>
<keyword evidence="3" id="KW-1185">Reference proteome</keyword>
<dbReference type="PROSITE" id="PS51819">
    <property type="entry name" value="VOC"/>
    <property type="match status" value="2"/>
</dbReference>
<feature type="domain" description="VOC" evidence="1">
    <location>
        <begin position="139"/>
        <end position="252"/>
    </location>
</feature>
<dbReference type="Proteomes" id="UP000280344">
    <property type="component" value="Chromosome"/>
</dbReference>
<name>A0A3S9PZ27_9ACTO</name>
<dbReference type="Pfam" id="PF00903">
    <property type="entry name" value="Glyoxalase"/>
    <property type="match status" value="1"/>
</dbReference>
<gene>
    <name evidence="2" type="ORF">EJ997_10085</name>
</gene>
<accession>A0A3S9PZ27</accession>
<reference evidence="2 3" key="1">
    <citation type="submission" date="2018-12" db="EMBL/GenBank/DDBJ databases">
        <title>Complete genome sequence of Flaviflexus sp. H23T48.</title>
        <authorList>
            <person name="Bae J.-W."/>
            <person name="Lee J.-Y."/>
        </authorList>
    </citation>
    <scope>NUCLEOTIDE SEQUENCE [LARGE SCALE GENOMIC DNA]</scope>
    <source>
        <strain evidence="2 3">H23T48</strain>
    </source>
</reference>
<dbReference type="PANTHER" id="PTHR33993">
    <property type="entry name" value="GLYOXALASE-RELATED"/>
    <property type="match status" value="1"/>
</dbReference>
<dbReference type="InterPro" id="IPR041581">
    <property type="entry name" value="Glyoxalase_6"/>
</dbReference>
<feature type="domain" description="VOC" evidence="1">
    <location>
        <begin position="7"/>
        <end position="125"/>
    </location>
</feature>
<dbReference type="InterPro" id="IPR029068">
    <property type="entry name" value="Glyas_Bleomycin-R_OHBP_Dase"/>
</dbReference>
<dbReference type="RefSeq" id="WP_126704436.1">
    <property type="nucleotide sequence ID" value="NZ_CP034593.1"/>
</dbReference>
<dbReference type="KEGG" id="flh:EJ997_10085"/>
<dbReference type="OrthoDB" id="9793039at2"/>
<proteinExistence type="predicted"/>
<evidence type="ECO:0000313" key="3">
    <source>
        <dbReference type="Proteomes" id="UP000280344"/>
    </source>
</evidence>
<dbReference type="SUPFAM" id="SSF54593">
    <property type="entry name" value="Glyoxalase/Bleomycin resistance protein/Dihydroxybiphenyl dioxygenase"/>
    <property type="match status" value="2"/>
</dbReference>
<dbReference type="InterPro" id="IPR004360">
    <property type="entry name" value="Glyas_Fos-R_dOase_dom"/>
</dbReference>
<evidence type="ECO:0000313" key="2">
    <source>
        <dbReference type="EMBL" id="AZQ77633.1"/>
    </source>
</evidence>
<dbReference type="InterPro" id="IPR037523">
    <property type="entry name" value="VOC_core"/>
</dbReference>
<protein>
    <recommendedName>
        <fullName evidence="1">VOC domain-containing protein</fullName>
    </recommendedName>
</protein>
<dbReference type="Pfam" id="PF18029">
    <property type="entry name" value="Glyoxalase_6"/>
    <property type="match status" value="1"/>
</dbReference>
<dbReference type="AlphaFoldDB" id="A0A3S9PZ27"/>
<evidence type="ECO:0000259" key="1">
    <source>
        <dbReference type="PROSITE" id="PS51819"/>
    </source>
</evidence>
<dbReference type="InterPro" id="IPR052164">
    <property type="entry name" value="Anthracycline_SecMetBiosynth"/>
</dbReference>
<organism evidence="2 3">
    <name type="scientific">Flaviflexus ciconiae</name>
    <dbReference type="NCBI Taxonomy" id="2496867"/>
    <lineage>
        <taxon>Bacteria</taxon>
        <taxon>Bacillati</taxon>
        <taxon>Actinomycetota</taxon>
        <taxon>Actinomycetes</taxon>
        <taxon>Actinomycetales</taxon>
        <taxon>Actinomycetaceae</taxon>
        <taxon>Flaviflexus</taxon>
    </lineage>
</organism>
<dbReference type="Gene3D" id="3.10.180.10">
    <property type="entry name" value="2,3-Dihydroxybiphenyl 1,2-Dioxygenase, domain 1"/>
    <property type="match status" value="2"/>
</dbReference>